<evidence type="ECO:0008006" key="4">
    <source>
        <dbReference type="Google" id="ProtNLM"/>
    </source>
</evidence>
<feature type="transmembrane region" description="Helical" evidence="1">
    <location>
        <begin position="138"/>
        <end position="158"/>
    </location>
</feature>
<keyword evidence="1" id="KW-1133">Transmembrane helix</keyword>
<feature type="transmembrane region" description="Helical" evidence="1">
    <location>
        <begin position="373"/>
        <end position="395"/>
    </location>
</feature>
<name>A0A0E3V0U1_9BURK</name>
<organism evidence="2 3">
    <name type="scientific">Polynucleobacter duraquae</name>
    <dbReference type="NCBI Taxonomy" id="1835254"/>
    <lineage>
        <taxon>Bacteria</taxon>
        <taxon>Pseudomonadati</taxon>
        <taxon>Pseudomonadota</taxon>
        <taxon>Betaproteobacteria</taxon>
        <taxon>Burkholderiales</taxon>
        <taxon>Burkholderiaceae</taxon>
        <taxon>Polynucleobacter</taxon>
    </lineage>
</organism>
<dbReference type="HOGENOM" id="CLU_034283_0_0_4"/>
<sequence>MVKLTAAATTSIPRVIIFALTLVYGFAGLFARDPWKNEDAIGFGGMWTLHSGKAIDWIVPHLAGRDVSLGAPFPYWLGATLMDLFGPLLGITNAARLYAAICFFAAALAIWYATYLLGRRPEVQPMVLAVGGQPGRRNYGMTLADGALLIFLACVGLAQRAHETTPMMAQLMGISIVLYGTVRGLDKPWQGGLWTGLGIAIVALSSNLTLSLIIVSSTIIAVLASNAKLRFRWTLTSTLLGLIGFAVWPALWYLGNLTPEWRHIAQEGWRNMPEMRATPSIESLGFLSVNFWAYAWPVWPLAIISLAHWGRVKEAGQWRAPHLCIPLSLFIGCLIYVLFRLEANEHDLIILIPSLSIIAAFSLPILKRNLISFIDWFAMFSFTMIALAIWIIWLAKVTGFPESTAANLARLLPGFQAQFNYIGFIVALVITGVWLAIVRWRTSRAPKEIWRCLIISASGTTLMWVLLMTLWLPTINYAKTYRYVSDRLVQIIANTPGCIDTTNLGPAQLASFSYFTKLPLRDDSSCNLMLTHSSSEAKAYASLNKKKIELLWEDRRASDRDERLRLYQITPIGKE</sequence>
<keyword evidence="1" id="KW-0472">Membrane</keyword>
<feature type="transmembrane region" description="Helical" evidence="1">
    <location>
        <begin position="73"/>
        <end position="90"/>
    </location>
</feature>
<feature type="transmembrane region" description="Helical" evidence="1">
    <location>
        <begin position="322"/>
        <end position="341"/>
    </location>
</feature>
<dbReference type="PATRIC" id="fig|576611.7.peg.1257"/>
<keyword evidence="3" id="KW-1185">Reference proteome</keyword>
<feature type="transmembrane region" description="Helical" evidence="1">
    <location>
        <begin position="235"/>
        <end position="254"/>
    </location>
</feature>
<feature type="transmembrane region" description="Helical" evidence="1">
    <location>
        <begin position="165"/>
        <end position="182"/>
    </location>
</feature>
<dbReference type="Proteomes" id="UP000061135">
    <property type="component" value="Chromosome"/>
</dbReference>
<keyword evidence="1" id="KW-0812">Transmembrane</keyword>
<dbReference type="STRING" id="1835254.CL55_00012360"/>
<dbReference type="KEGG" id="pdq:CL55_00012360"/>
<reference evidence="2 3" key="1">
    <citation type="submission" date="2014-03" db="EMBL/GenBank/DDBJ databases">
        <title>Genome of Polynucleobacter strain MWH-MoK4.</title>
        <authorList>
            <person name="Hahn M.W."/>
        </authorList>
    </citation>
    <scope>NUCLEOTIDE SEQUENCE [LARGE SCALE GENOMIC DNA]</scope>
    <source>
        <strain evidence="2 3">MWH-MoK4</strain>
    </source>
</reference>
<gene>
    <name evidence="2" type="ORF">CL55_00012360</name>
</gene>
<dbReference type="RefSeq" id="WP_046330326.1">
    <property type="nucleotide sequence ID" value="NZ_CP007501.1"/>
</dbReference>
<feature type="transmembrane region" description="Helical" evidence="1">
    <location>
        <begin position="97"/>
        <end position="118"/>
    </location>
</feature>
<feature type="transmembrane region" description="Helical" evidence="1">
    <location>
        <begin position="347"/>
        <end position="366"/>
    </location>
</feature>
<accession>A0A0E3V0U1</accession>
<protein>
    <recommendedName>
        <fullName evidence="4">4-amino-4-deoxy-L-arabinose transferase and related glycosyltransferases of PMT family</fullName>
    </recommendedName>
</protein>
<proteinExistence type="predicted"/>
<evidence type="ECO:0000313" key="3">
    <source>
        <dbReference type="Proteomes" id="UP000061135"/>
    </source>
</evidence>
<feature type="transmembrane region" description="Helical" evidence="1">
    <location>
        <begin position="12"/>
        <end position="31"/>
    </location>
</feature>
<feature type="transmembrane region" description="Helical" evidence="1">
    <location>
        <begin position="194"/>
        <end position="223"/>
    </location>
</feature>
<feature type="transmembrane region" description="Helical" evidence="1">
    <location>
        <begin position="415"/>
        <end position="437"/>
    </location>
</feature>
<feature type="transmembrane region" description="Helical" evidence="1">
    <location>
        <begin position="291"/>
        <end position="310"/>
    </location>
</feature>
<evidence type="ECO:0000256" key="1">
    <source>
        <dbReference type="SAM" id="Phobius"/>
    </source>
</evidence>
<dbReference type="EMBL" id="CP007501">
    <property type="protein sequence ID" value="AKD25569.1"/>
    <property type="molecule type" value="Genomic_DNA"/>
</dbReference>
<dbReference type="AlphaFoldDB" id="A0A0E3V0U1"/>
<feature type="transmembrane region" description="Helical" evidence="1">
    <location>
        <begin position="449"/>
        <end position="472"/>
    </location>
</feature>
<evidence type="ECO:0000313" key="2">
    <source>
        <dbReference type="EMBL" id="AKD25569.1"/>
    </source>
</evidence>
<dbReference type="OrthoDB" id="8556356at2"/>